<dbReference type="AlphaFoldDB" id="A0AAW0T8K1"/>
<evidence type="ECO:0000313" key="3">
    <source>
        <dbReference type="Proteomes" id="UP001487740"/>
    </source>
</evidence>
<reference evidence="2 3" key="1">
    <citation type="submission" date="2023-03" db="EMBL/GenBank/DDBJ databases">
        <title>High-quality genome of Scylla paramamosain provides insights in environmental adaptation.</title>
        <authorList>
            <person name="Zhang L."/>
        </authorList>
    </citation>
    <scope>NUCLEOTIDE SEQUENCE [LARGE SCALE GENOMIC DNA]</scope>
    <source>
        <strain evidence="2">LZ_2023a</strain>
        <tissue evidence="2">Muscle</tissue>
    </source>
</reference>
<evidence type="ECO:0000313" key="2">
    <source>
        <dbReference type="EMBL" id="KAK8383804.1"/>
    </source>
</evidence>
<name>A0AAW0T8K1_SCYPA</name>
<organism evidence="2 3">
    <name type="scientific">Scylla paramamosain</name>
    <name type="common">Mud crab</name>
    <dbReference type="NCBI Taxonomy" id="85552"/>
    <lineage>
        <taxon>Eukaryota</taxon>
        <taxon>Metazoa</taxon>
        <taxon>Ecdysozoa</taxon>
        <taxon>Arthropoda</taxon>
        <taxon>Crustacea</taxon>
        <taxon>Multicrustacea</taxon>
        <taxon>Malacostraca</taxon>
        <taxon>Eumalacostraca</taxon>
        <taxon>Eucarida</taxon>
        <taxon>Decapoda</taxon>
        <taxon>Pleocyemata</taxon>
        <taxon>Brachyura</taxon>
        <taxon>Eubrachyura</taxon>
        <taxon>Portunoidea</taxon>
        <taxon>Portunidae</taxon>
        <taxon>Portuninae</taxon>
        <taxon>Scylla</taxon>
    </lineage>
</organism>
<keyword evidence="3" id="KW-1185">Reference proteome</keyword>
<proteinExistence type="predicted"/>
<gene>
    <name evidence="2" type="ORF">O3P69_015922</name>
</gene>
<sequence length="97" mass="10616">MGTQRGGKTSQHPTGDTYTIVHHFFACLSPSLPAYQPASQPFPLRQPDTQMPFPEFPGEDKANQHQHIPASATCPPPSQSLSPFPFPFIHAGTHLPQ</sequence>
<feature type="region of interest" description="Disordered" evidence="1">
    <location>
        <begin position="38"/>
        <end position="78"/>
    </location>
</feature>
<dbReference type="Proteomes" id="UP001487740">
    <property type="component" value="Unassembled WGS sequence"/>
</dbReference>
<accession>A0AAW0T8K1</accession>
<dbReference type="EMBL" id="JARAKH010000036">
    <property type="protein sequence ID" value="KAK8383804.1"/>
    <property type="molecule type" value="Genomic_DNA"/>
</dbReference>
<evidence type="ECO:0000256" key="1">
    <source>
        <dbReference type="SAM" id="MobiDB-lite"/>
    </source>
</evidence>
<comment type="caution">
    <text evidence="2">The sequence shown here is derived from an EMBL/GenBank/DDBJ whole genome shotgun (WGS) entry which is preliminary data.</text>
</comment>
<protein>
    <submittedName>
        <fullName evidence="2">Uncharacterized protein</fullName>
    </submittedName>
</protein>